<organism evidence="2 3">
    <name type="scientific">Saitozyma podzolica</name>
    <dbReference type="NCBI Taxonomy" id="1890683"/>
    <lineage>
        <taxon>Eukaryota</taxon>
        <taxon>Fungi</taxon>
        <taxon>Dikarya</taxon>
        <taxon>Basidiomycota</taxon>
        <taxon>Agaricomycotina</taxon>
        <taxon>Tremellomycetes</taxon>
        <taxon>Tremellales</taxon>
        <taxon>Trimorphomycetaceae</taxon>
        <taxon>Saitozyma</taxon>
    </lineage>
</organism>
<dbReference type="Proteomes" id="UP000279259">
    <property type="component" value="Unassembled WGS sequence"/>
</dbReference>
<dbReference type="PANTHER" id="PTHR35519">
    <property type="entry name" value="MEMBRANE PROTEINS"/>
    <property type="match status" value="1"/>
</dbReference>
<comment type="caution">
    <text evidence="2">The sequence shown here is derived from an EMBL/GenBank/DDBJ whole genome shotgun (WGS) entry which is preliminary data.</text>
</comment>
<keyword evidence="3" id="KW-1185">Reference proteome</keyword>
<evidence type="ECO:0000313" key="2">
    <source>
        <dbReference type="EMBL" id="RSH91432.1"/>
    </source>
</evidence>
<feature type="region of interest" description="Disordered" evidence="1">
    <location>
        <begin position="271"/>
        <end position="311"/>
    </location>
</feature>
<reference evidence="2 3" key="1">
    <citation type="submission" date="2018-11" db="EMBL/GenBank/DDBJ databases">
        <title>Genome sequence of Saitozyma podzolica DSM 27192.</title>
        <authorList>
            <person name="Aliyu H."/>
            <person name="Gorte O."/>
            <person name="Ochsenreither K."/>
        </authorList>
    </citation>
    <scope>NUCLEOTIDE SEQUENCE [LARGE SCALE GENOMIC DNA]</scope>
    <source>
        <strain evidence="2 3">DSM 27192</strain>
    </source>
</reference>
<dbReference type="OrthoDB" id="2241241at2759"/>
<dbReference type="PANTHER" id="PTHR35519:SF2">
    <property type="entry name" value="PH DOMAIN PROTEIN"/>
    <property type="match status" value="1"/>
</dbReference>
<gene>
    <name evidence="2" type="ORF">EHS25_009731</name>
</gene>
<protein>
    <submittedName>
        <fullName evidence="2">Uncharacterized protein</fullName>
    </submittedName>
</protein>
<evidence type="ECO:0000313" key="3">
    <source>
        <dbReference type="Proteomes" id="UP000279259"/>
    </source>
</evidence>
<name>A0A427YK10_9TREE</name>
<dbReference type="STRING" id="1890683.A0A427YK10"/>
<proteinExistence type="predicted"/>
<dbReference type="EMBL" id="RSCD01000008">
    <property type="protein sequence ID" value="RSH91432.1"/>
    <property type="molecule type" value="Genomic_DNA"/>
</dbReference>
<accession>A0A427YK10</accession>
<sequence>MSAIVSSLWTILTSYRPNAARDRQAKRENGPLRYGAFEATYRPQDLGYGGRRTMSRRNAKRASVMSHMGVSRRESSLIAGTRMYNHIRTVAFWLDAAPLLSDLGLPFRAGLDDIISLVPIYGDILSGVLQLYQVWLCFVFGVPRNLLGMMILNVVLDVIVGLVPIIGDFLDNLFKSNLRNLAILETYLLTDPIARGKYHILLMPEGTEFLPKVGNGRDRWGAGWFSGGRAKEDAELEDEARTGRVRVTRRVKKEEAEGWARYAADGGATGMAGAGAGAGGAGPSGGTRSARARASATANGSGNGPMQDPLD</sequence>
<feature type="compositionally biased region" description="Gly residues" evidence="1">
    <location>
        <begin position="271"/>
        <end position="285"/>
    </location>
</feature>
<dbReference type="InterPro" id="IPR025187">
    <property type="entry name" value="DUF4112"/>
</dbReference>
<evidence type="ECO:0000256" key="1">
    <source>
        <dbReference type="SAM" id="MobiDB-lite"/>
    </source>
</evidence>
<feature type="compositionally biased region" description="Low complexity" evidence="1">
    <location>
        <begin position="286"/>
        <end position="300"/>
    </location>
</feature>
<dbReference type="AlphaFoldDB" id="A0A427YK10"/>
<dbReference type="Pfam" id="PF13430">
    <property type="entry name" value="DUF4112"/>
    <property type="match status" value="1"/>
</dbReference>